<dbReference type="EMBL" id="SSTD01014644">
    <property type="protein sequence ID" value="TYK04167.1"/>
    <property type="molecule type" value="Genomic_DNA"/>
</dbReference>
<dbReference type="Proteomes" id="UP000321393">
    <property type="component" value="Unassembled WGS sequence"/>
</dbReference>
<evidence type="ECO:0000313" key="2">
    <source>
        <dbReference type="EMBL" id="TYK04167.1"/>
    </source>
</evidence>
<evidence type="ECO:0000313" key="3">
    <source>
        <dbReference type="Proteomes" id="UP000321393"/>
    </source>
</evidence>
<evidence type="ECO:0000313" key="4">
    <source>
        <dbReference type="Proteomes" id="UP000321947"/>
    </source>
</evidence>
<dbReference type="EMBL" id="SSTE01010121">
    <property type="protein sequence ID" value="KAA0052801.1"/>
    <property type="molecule type" value="Genomic_DNA"/>
</dbReference>
<dbReference type="CDD" id="cd00303">
    <property type="entry name" value="retropepsin_like"/>
    <property type="match status" value="1"/>
</dbReference>
<evidence type="ECO:0008006" key="5">
    <source>
        <dbReference type="Google" id="ProtNLM"/>
    </source>
</evidence>
<proteinExistence type="predicted"/>
<dbReference type="Proteomes" id="UP000321947">
    <property type="component" value="Unassembled WGS sequence"/>
</dbReference>
<dbReference type="PANTHER" id="PTHR33240:SF15">
    <property type="entry name" value="GAG-PRO-LIKE PROTEIN"/>
    <property type="match status" value="1"/>
</dbReference>
<comment type="caution">
    <text evidence="1">The sequence shown here is derived from an EMBL/GenBank/DDBJ whole genome shotgun (WGS) entry which is preliminary data.</text>
</comment>
<protein>
    <recommendedName>
        <fullName evidence="5">Ty3-gypsy retrotransposon protein</fullName>
    </recommendedName>
</protein>
<sequence length="359" mass="40859">MELSIASRGAKILLVPEVRKDKKETKGAEKIVKSTVKKFMVINRTPLKFSKKKKKEVRVEKKDDGSERQRLTLKERQEKVYPFPDLDIVDMLEQLLEKQLIQLPKCKRLEQVGKNENPAVVACHAINATKEVSIPPRSLEEEGVSNNLPRASSLSVPTATYDSTPYCMSIHFSDEDLLLGSKLHNRPLYVSGYVREQRVDQILIYNGSAVNIMPKLTMRQLGILMDELSNSKLVIQGFNQGSQRVIGMICLELTIGDLKVRALFHVIDSRTTYKLLLNRPWIHGNRVVTSTLHQCFKFYQDGVKKVEADSNPFSEAESHFADVKFYLKNDNNLEAVLVEIPLVNREDNLQLKSLASREP</sequence>
<gene>
    <name evidence="2" type="ORF">E5676_scaffold148G00390</name>
    <name evidence="1" type="ORF">E6C27_scaffold1614G00150</name>
</gene>
<name>A0A5A7UGZ6_CUCMM</name>
<dbReference type="OrthoDB" id="8944635at2759"/>
<dbReference type="AlphaFoldDB" id="A0A5A7UGZ6"/>
<accession>A0A5A7UGZ6</accession>
<dbReference type="InterPro" id="IPR021109">
    <property type="entry name" value="Peptidase_aspartic_dom_sf"/>
</dbReference>
<organism evidence="1 3">
    <name type="scientific">Cucumis melo var. makuwa</name>
    <name type="common">Oriental melon</name>
    <dbReference type="NCBI Taxonomy" id="1194695"/>
    <lineage>
        <taxon>Eukaryota</taxon>
        <taxon>Viridiplantae</taxon>
        <taxon>Streptophyta</taxon>
        <taxon>Embryophyta</taxon>
        <taxon>Tracheophyta</taxon>
        <taxon>Spermatophyta</taxon>
        <taxon>Magnoliopsida</taxon>
        <taxon>eudicotyledons</taxon>
        <taxon>Gunneridae</taxon>
        <taxon>Pentapetalae</taxon>
        <taxon>rosids</taxon>
        <taxon>fabids</taxon>
        <taxon>Cucurbitales</taxon>
        <taxon>Cucurbitaceae</taxon>
        <taxon>Benincaseae</taxon>
        <taxon>Cucumis</taxon>
    </lineage>
</organism>
<reference evidence="3 4" key="1">
    <citation type="submission" date="2019-08" db="EMBL/GenBank/DDBJ databases">
        <title>Draft genome sequences of two oriental melons (Cucumis melo L. var makuwa).</title>
        <authorList>
            <person name="Kwon S.-Y."/>
        </authorList>
    </citation>
    <scope>NUCLEOTIDE SEQUENCE [LARGE SCALE GENOMIC DNA]</scope>
    <source>
        <strain evidence="4">cv. Chang Bougi</strain>
        <strain evidence="3">cv. SW 3</strain>
        <tissue evidence="1">Leaf</tissue>
    </source>
</reference>
<evidence type="ECO:0000313" key="1">
    <source>
        <dbReference type="EMBL" id="KAA0052801.1"/>
    </source>
</evidence>
<dbReference type="Gene3D" id="2.40.70.10">
    <property type="entry name" value="Acid Proteases"/>
    <property type="match status" value="1"/>
</dbReference>
<dbReference type="PANTHER" id="PTHR33240">
    <property type="entry name" value="OS08G0508500 PROTEIN"/>
    <property type="match status" value="1"/>
</dbReference>